<evidence type="ECO:0000313" key="2">
    <source>
        <dbReference type="Proteomes" id="UP000700334"/>
    </source>
</evidence>
<name>A0A8J6A7P0_GALPY</name>
<keyword evidence="2" id="KW-1185">Reference proteome</keyword>
<reference evidence="1" key="1">
    <citation type="journal article" date="2021" name="Evol. Appl.">
        <title>The genome of the Pyrenean desman and the effects of bottlenecks and inbreeding on the genomic landscape of an endangered species.</title>
        <authorList>
            <person name="Escoda L."/>
            <person name="Castresana J."/>
        </authorList>
    </citation>
    <scope>NUCLEOTIDE SEQUENCE</scope>
    <source>
        <strain evidence="1">IBE-C5619</strain>
    </source>
</reference>
<comment type="caution">
    <text evidence="1">The sequence shown here is derived from an EMBL/GenBank/DDBJ whole genome shotgun (WGS) entry which is preliminary data.</text>
</comment>
<organism evidence="1 2">
    <name type="scientific">Galemys pyrenaicus</name>
    <name type="common">Iberian desman</name>
    <name type="synonym">Pyrenean desman</name>
    <dbReference type="NCBI Taxonomy" id="202257"/>
    <lineage>
        <taxon>Eukaryota</taxon>
        <taxon>Metazoa</taxon>
        <taxon>Chordata</taxon>
        <taxon>Craniata</taxon>
        <taxon>Vertebrata</taxon>
        <taxon>Euteleostomi</taxon>
        <taxon>Mammalia</taxon>
        <taxon>Eutheria</taxon>
        <taxon>Laurasiatheria</taxon>
        <taxon>Eulipotyphla</taxon>
        <taxon>Talpidae</taxon>
        <taxon>Galemys</taxon>
    </lineage>
</organism>
<dbReference type="EMBL" id="JAGFMF010011711">
    <property type="protein sequence ID" value="KAG8515353.1"/>
    <property type="molecule type" value="Genomic_DNA"/>
</dbReference>
<dbReference type="AlphaFoldDB" id="A0A8J6A7P0"/>
<gene>
    <name evidence="1" type="ORF">J0S82_018285</name>
</gene>
<dbReference type="Proteomes" id="UP000700334">
    <property type="component" value="Unassembled WGS sequence"/>
</dbReference>
<protein>
    <submittedName>
        <fullName evidence="1">Uncharacterized protein</fullName>
    </submittedName>
</protein>
<evidence type="ECO:0000313" key="1">
    <source>
        <dbReference type="EMBL" id="KAG8515353.1"/>
    </source>
</evidence>
<proteinExistence type="predicted"/>
<sequence>MNALFATPPSGGALSLRIMTDDGNTVQRKTMPRASFPFATRGKCILNAHSLTLIL</sequence>
<accession>A0A8J6A7P0</accession>